<gene>
    <name evidence="3" type="primary">LOC111741059</name>
</gene>
<evidence type="ECO:0000256" key="1">
    <source>
        <dbReference type="SAM" id="MobiDB-lite"/>
    </source>
</evidence>
<protein>
    <submittedName>
        <fullName evidence="3">Uncharacterized protein LOC111741059 isoform X5</fullName>
    </submittedName>
</protein>
<reference evidence="3" key="1">
    <citation type="submission" date="2025-08" db="UniProtKB">
        <authorList>
            <consortium name="RefSeq"/>
        </authorList>
    </citation>
    <scope>IDENTIFICATION</scope>
    <source>
        <tissue evidence="3">Kidney</tissue>
    </source>
</reference>
<evidence type="ECO:0000313" key="3">
    <source>
        <dbReference type="RefSeq" id="XP_023387524.1"/>
    </source>
</evidence>
<dbReference type="GeneID" id="111741059"/>
<organism evidence="2 3">
    <name type="scientific">Pteropus vampyrus</name>
    <name type="common">Large flying fox</name>
    <dbReference type="NCBI Taxonomy" id="132908"/>
    <lineage>
        <taxon>Eukaryota</taxon>
        <taxon>Metazoa</taxon>
        <taxon>Chordata</taxon>
        <taxon>Craniata</taxon>
        <taxon>Vertebrata</taxon>
        <taxon>Euteleostomi</taxon>
        <taxon>Mammalia</taxon>
        <taxon>Eutheria</taxon>
        <taxon>Laurasiatheria</taxon>
        <taxon>Chiroptera</taxon>
        <taxon>Yinpterochiroptera</taxon>
        <taxon>Pteropodoidea</taxon>
        <taxon>Pteropodidae</taxon>
        <taxon>Pteropodinae</taxon>
        <taxon>Pteropus</taxon>
    </lineage>
</organism>
<feature type="region of interest" description="Disordered" evidence="1">
    <location>
        <begin position="30"/>
        <end position="64"/>
    </location>
</feature>
<proteinExistence type="predicted"/>
<name>A0A6P6CJJ2_PTEVA</name>
<accession>A0A6P6CJJ2</accession>
<keyword evidence="2" id="KW-1185">Reference proteome</keyword>
<dbReference type="AlphaFoldDB" id="A0A6P6CJJ2"/>
<dbReference type="RefSeq" id="XP_023387524.1">
    <property type="nucleotide sequence ID" value="XM_023531756.1"/>
</dbReference>
<sequence>MMDGQELGTPGTKVSTLQALRQMLSPEAKLFQEGDPQAPGSRLVPEVCSSQGRSSSARSKSVPEAHVEFLLAAHH</sequence>
<evidence type="ECO:0000313" key="2">
    <source>
        <dbReference type="Proteomes" id="UP000515202"/>
    </source>
</evidence>
<feature type="compositionally biased region" description="Low complexity" evidence="1">
    <location>
        <begin position="49"/>
        <end position="60"/>
    </location>
</feature>
<dbReference type="Proteomes" id="UP000515202">
    <property type="component" value="Unplaced"/>
</dbReference>